<sequence length="224" mass="25584">MDPVPYVDFVPYVPQRYHRRQDDIPDDSVKEFAPFPHPGYLLDFRSLETLRKLIYSSLNTVVPLKEDVANRLLLRIVGTPFDTLRRVNHMENFRCLTRDSNNKAVYGPWDRSNVVEMGGQQGPGRRRHPLVYCQDAHHSLAEEVHDYCERLRNYLVAEELQGRRGWVWSPATIVSPLGAPIVVKYKPGSLAAEQYGSQLVHVLCVVPDTQDAMRSLMGMGQLIG</sequence>
<dbReference type="InParanoid" id="W4JV24"/>
<dbReference type="GeneID" id="20674368"/>
<dbReference type="Proteomes" id="UP000030671">
    <property type="component" value="Unassembled WGS sequence"/>
</dbReference>
<reference evidence="1 2" key="1">
    <citation type="journal article" date="2012" name="New Phytol.">
        <title>Insight into trade-off between wood decay and parasitism from the genome of a fungal forest pathogen.</title>
        <authorList>
            <person name="Olson A."/>
            <person name="Aerts A."/>
            <person name="Asiegbu F."/>
            <person name="Belbahri L."/>
            <person name="Bouzid O."/>
            <person name="Broberg A."/>
            <person name="Canback B."/>
            <person name="Coutinho P.M."/>
            <person name="Cullen D."/>
            <person name="Dalman K."/>
            <person name="Deflorio G."/>
            <person name="van Diepen L.T."/>
            <person name="Dunand C."/>
            <person name="Duplessis S."/>
            <person name="Durling M."/>
            <person name="Gonthier P."/>
            <person name="Grimwood J."/>
            <person name="Fossdal C.G."/>
            <person name="Hansson D."/>
            <person name="Henrissat B."/>
            <person name="Hietala A."/>
            <person name="Himmelstrand K."/>
            <person name="Hoffmeister D."/>
            <person name="Hogberg N."/>
            <person name="James T.Y."/>
            <person name="Karlsson M."/>
            <person name="Kohler A."/>
            <person name="Kues U."/>
            <person name="Lee Y.H."/>
            <person name="Lin Y.C."/>
            <person name="Lind M."/>
            <person name="Lindquist E."/>
            <person name="Lombard V."/>
            <person name="Lucas S."/>
            <person name="Lunden K."/>
            <person name="Morin E."/>
            <person name="Murat C."/>
            <person name="Park J."/>
            <person name="Raffaello T."/>
            <person name="Rouze P."/>
            <person name="Salamov A."/>
            <person name="Schmutz J."/>
            <person name="Solheim H."/>
            <person name="Stahlberg J."/>
            <person name="Velez H."/>
            <person name="de Vries R.P."/>
            <person name="Wiebenga A."/>
            <person name="Woodward S."/>
            <person name="Yakovlev I."/>
            <person name="Garbelotto M."/>
            <person name="Martin F."/>
            <person name="Grigoriev I.V."/>
            <person name="Stenlid J."/>
        </authorList>
    </citation>
    <scope>NUCLEOTIDE SEQUENCE [LARGE SCALE GENOMIC DNA]</scope>
    <source>
        <strain evidence="1 2">TC 32-1</strain>
    </source>
</reference>
<name>W4JV24_HETIT</name>
<dbReference type="RefSeq" id="XP_009550899.1">
    <property type="nucleotide sequence ID" value="XM_009552604.1"/>
</dbReference>
<evidence type="ECO:0000313" key="1">
    <source>
        <dbReference type="EMBL" id="ETW77387.1"/>
    </source>
</evidence>
<organism evidence="1 2">
    <name type="scientific">Heterobasidion irregulare (strain TC 32-1)</name>
    <dbReference type="NCBI Taxonomy" id="747525"/>
    <lineage>
        <taxon>Eukaryota</taxon>
        <taxon>Fungi</taxon>
        <taxon>Dikarya</taxon>
        <taxon>Basidiomycota</taxon>
        <taxon>Agaricomycotina</taxon>
        <taxon>Agaricomycetes</taxon>
        <taxon>Russulales</taxon>
        <taxon>Bondarzewiaceae</taxon>
        <taxon>Heterobasidion</taxon>
        <taxon>Heterobasidion annosum species complex</taxon>
    </lineage>
</organism>
<keyword evidence="2" id="KW-1185">Reference proteome</keyword>
<accession>W4JV24</accession>
<gene>
    <name evidence="1" type="ORF">HETIRDRAFT_429631</name>
</gene>
<dbReference type="HOGENOM" id="CLU_1235169_0_0_1"/>
<dbReference type="KEGG" id="hir:HETIRDRAFT_429631"/>
<protein>
    <submittedName>
        <fullName evidence="1">Uncharacterized protein</fullName>
    </submittedName>
</protein>
<evidence type="ECO:0000313" key="2">
    <source>
        <dbReference type="Proteomes" id="UP000030671"/>
    </source>
</evidence>
<dbReference type="EMBL" id="KI925463">
    <property type="protein sequence ID" value="ETW77387.1"/>
    <property type="molecule type" value="Genomic_DNA"/>
</dbReference>
<dbReference type="AlphaFoldDB" id="W4JV24"/>
<proteinExistence type="predicted"/>